<name>A0A023HHY3_9EUGL</name>
<feature type="domain" description="RNA polymerase Rpb1" evidence="9">
    <location>
        <begin position="170"/>
        <end position="746"/>
    </location>
</feature>
<evidence type="ECO:0000256" key="8">
    <source>
        <dbReference type="ARBA" id="ARBA00048552"/>
    </source>
</evidence>
<dbReference type="Gene3D" id="1.10.150.390">
    <property type="match status" value="1"/>
</dbReference>
<protein>
    <recommendedName>
        <fullName evidence="2">DNA-directed RNA polymerase</fullName>
        <ecNumber evidence="2">2.7.7.6</ecNumber>
    </recommendedName>
</protein>
<dbReference type="AlphaFoldDB" id="A0A023HHY3"/>
<comment type="catalytic activity">
    <reaction evidence="8">
        <text>RNA(n) + a ribonucleoside 5'-triphosphate = RNA(n+1) + diphosphate</text>
        <dbReference type="Rhea" id="RHEA:21248"/>
        <dbReference type="Rhea" id="RHEA-COMP:14527"/>
        <dbReference type="Rhea" id="RHEA-COMP:17342"/>
        <dbReference type="ChEBI" id="CHEBI:33019"/>
        <dbReference type="ChEBI" id="CHEBI:61557"/>
        <dbReference type="ChEBI" id="CHEBI:140395"/>
        <dbReference type="EC" id="2.7.7.6"/>
    </reaction>
</comment>
<keyword evidence="4" id="KW-0808">Transferase</keyword>
<dbReference type="GO" id="GO:0046872">
    <property type="term" value="F:metal ion binding"/>
    <property type="evidence" value="ECO:0007669"/>
    <property type="project" value="UniProtKB-KW"/>
</dbReference>
<keyword evidence="3" id="KW-0240">DNA-directed RNA polymerase</keyword>
<evidence type="ECO:0000259" key="10">
    <source>
        <dbReference type="Pfam" id="PF05000"/>
    </source>
</evidence>
<organism evidence="11">
    <name type="scientific">Euglenaformis proxima</name>
    <dbReference type="NCBI Taxonomy" id="299110"/>
    <lineage>
        <taxon>Eukaryota</taxon>
        <taxon>Discoba</taxon>
        <taxon>Euglenozoa</taxon>
        <taxon>Euglenida</taxon>
        <taxon>Spirocuta</taxon>
        <taxon>Euglenophyceae</taxon>
        <taxon>Euglenales</taxon>
        <taxon>Euglenaceae</taxon>
        <taxon>Euglenaformis</taxon>
    </lineage>
</organism>
<evidence type="ECO:0000259" key="9">
    <source>
        <dbReference type="Pfam" id="PF04998"/>
    </source>
</evidence>
<dbReference type="RefSeq" id="YP_009032767.1">
    <property type="nucleotide sequence ID" value="NC_024154.1"/>
</dbReference>
<evidence type="ECO:0000256" key="6">
    <source>
        <dbReference type="ARBA" id="ARBA00022723"/>
    </source>
</evidence>
<evidence type="ECO:0000256" key="1">
    <source>
        <dbReference type="ARBA" id="ARBA00004026"/>
    </source>
</evidence>
<evidence type="ECO:0000256" key="7">
    <source>
        <dbReference type="ARBA" id="ARBA00023163"/>
    </source>
</evidence>
<evidence type="ECO:0000256" key="4">
    <source>
        <dbReference type="ARBA" id="ARBA00022679"/>
    </source>
</evidence>
<dbReference type="InterPro" id="IPR038120">
    <property type="entry name" value="Rpb1_funnel_sf"/>
</dbReference>
<feature type="domain" description="RNA polymerase Rpb1" evidence="10">
    <location>
        <begin position="94"/>
        <end position="158"/>
    </location>
</feature>
<dbReference type="PANTHER" id="PTHR19376:SF54">
    <property type="entry name" value="DNA-DIRECTED RNA POLYMERASE SUBUNIT BETA"/>
    <property type="match status" value="1"/>
</dbReference>
<keyword evidence="11" id="KW-0934">Plastid</keyword>
<reference evidence="11" key="1">
    <citation type="journal article" date="2014" name="Phycologia">
        <title>Characterization of Euglenaformis gen. nov. and the chloroplast genome of Euglenaformis [Euglena] proxima (Euglenophyta).</title>
        <authorList>
            <person name="Bennett M.S."/>
            <person name="Wiegert K.E."/>
            <person name="Triemer R.E."/>
        </authorList>
    </citation>
    <scope>NUCLEOTIDE SEQUENCE</scope>
    <source>
        <strain evidence="11">SAG 1224-11a</strain>
    </source>
</reference>
<evidence type="ECO:0000256" key="5">
    <source>
        <dbReference type="ARBA" id="ARBA00022695"/>
    </source>
</evidence>
<evidence type="ECO:0000313" key="11">
    <source>
        <dbReference type="EMBL" id="AGL12033.1"/>
    </source>
</evidence>
<keyword evidence="7" id="KW-0804">Transcription</keyword>
<accession>A0A023HHY3</accession>
<evidence type="ECO:0000256" key="2">
    <source>
        <dbReference type="ARBA" id="ARBA00012418"/>
    </source>
</evidence>
<dbReference type="Gene3D" id="1.10.274.100">
    <property type="entry name" value="RNA polymerase Rpb1, domain 3"/>
    <property type="match status" value="1"/>
</dbReference>
<dbReference type="InterPro" id="IPR007083">
    <property type="entry name" value="RNA_pol_Rpb1_4"/>
</dbReference>
<dbReference type="GO" id="GO:0006351">
    <property type="term" value="P:DNA-templated transcription"/>
    <property type="evidence" value="ECO:0007669"/>
    <property type="project" value="InterPro"/>
</dbReference>
<dbReference type="PANTHER" id="PTHR19376">
    <property type="entry name" value="DNA-DIRECTED RNA POLYMERASE"/>
    <property type="match status" value="1"/>
</dbReference>
<dbReference type="GO" id="GO:0003677">
    <property type="term" value="F:DNA binding"/>
    <property type="evidence" value="ECO:0007669"/>
    <property type="project" value="InterPro"/>
</dbReference>
<dbReference type="GO" id="GO:0000428">
    <property type="term" value="C:DNA-directed RNA polymerase complex"/>
    <property type="evidence" value="ECO:0007669"/>
    <property type="project" value="UniProtKB-KW"/>
</dbReference>
<dbReference type="EMBL" id="KC684276">
    <property type="protein sequence ID" value="AGL12033.1"/>
    <property type="molecule type" value="Genomic_DNA"/>
</dbReference>
<dbReference type="Gene3D" id="1.10.1790.20">
    <property type="match status" value="1"/>
</dbReference>
<dbReference type="CDD" id="cd02655">
    <property type="entry name" value="RNAP_beta'_C"/>
    <property type="match status" value="1"/>
</dbReference>
<comment type="function">
    <text evidence="1">DNA-dependent RNA polymerase catalyzes the transcription of DNA into RNA using the four ribonucleoside triphosphates as substrates.</text>
</comment>
<dbReference type="Pfam" id="PF05000">
    <property type="entry name" value="RNA_pol_Rpb1_4"/>
    <property type="match status" value="1"/>
</dbReference>
<dbReference type="EC" id="2.7.7.6" evidence="2"/>
<sequence>MKYKELLVNRLFDKNEIRKLVLWYVFNFGSLRTIQLLDRFKTLGFKNATQFGLSLGILDFKVPKAKFLLFKNSYRDLNKNKHIFLQGKLTTLQFSERTIDLWNKTNNALQVEVLKNFRQTDLLNPLYIMILSGARGNVTQIKQLVGMRGLMSDSKGGILSTPIQSNLKEGLTIKEYFISCYGARKGLVDTALKTANSGSLTRKLIFVSQALIIKQANCFSRNSLVVFTKILDKRHYNKFIKTLIGRILLKDIIFSGIIIASKGQDICRYLIKKLYSVEKLFIRSPLTCQLINGICQLCYGWNLSTGKLVQLGETIGITSSQSIGEPGTQLTMRTFHTGGVFSEENSRIILAPFSGVVWYDLSFGGKKVQTNYNEKIFLTLVDKLIILYTRTMKAKVLVPKSSVIFVKPNANVFIKQVLVELLDFRIIKKSSFNLDEVRTNISGFVYFRDFKGIKKNTKRKIIWVIKYKLMSYKNFYAIVTFRKVFQILFLKNFLFSSRVFATIVTKKEIFCFFTLSSFLSQKLKALNIISLNYVFKRRFFNVVVKANVNRYFLLDVFDTRKILFFLGVKARDFLRVGTFLKGRKGSFLNRKFRFFGQIIEKTSTTCSFRESNPHLSLEMSKLQVENNEIVKKNSILFNNLYQKKKNIDIVQGLPKIEELFEARRTRDGLVFDNNFHRKLTSYYNFYQQKYTYVVSVRKAFERIQLLLLKKIQGVYESQGVNISDKHFEVIIKQMTCKIMIKEQGSSLFLPGDIIDLNKVERINNVLTIKIVYEPILVGITQGALSNQSFLSQASFQNTTKILTKSAICGKVDWLTGLKENVILSNLIPAGTGLF</sequence>
<proteinExistence type="predicted"/>
<dbReference type="Gene3D" id="1.10.132.30">
    <property type="match status" value="1"/>
</dbReference>
<dbReference type="InterPro" id="IPR045867">
    <property type="entry name" value="DNA-dir_RpoC_beta_prime"/>
</dbReference>
<gene>
    <name evidence="11" type="primary">rpoC2</name>
</gene>
<keyword evidence="6" id="KW-0479">Metal-binding</keyword>
<dbReference type="Pfam" id="PF04998">
    <property type="entry name" value="RNA_pol_Rpb1_5"/>
    <property type="match status" value="1"/>
</dbReference>
<dbReference type="GeneID" id="19522634"/>
<dbReference type="SUPFAM" id="SSF64484">
    <property type="entry name" value="beta and beta-prime subunits of DNA dependent RNA-polymerase"/>
    <property type="match status" value="1"/>
</dbReference>
<dbReference type="InterPro" id="IPR042102">
    <property type="entry name" value="RNA_pol_Rpb1_3_sf"/>
</dbReference>
<dbReference type="GO" id="GO:0003899">
    <property type="term" value="F:DNA-directed RNA polymerase activity"/>
    <property type="evidence" value="ECO:0007669"/>
    <property type="project" value="UniProtKB-EC"/>
</dbReference>
<evidence type="ECO:0000256" key="3">
    <source>
        <dbReference type="ARBA" id="ARBA00022478"/>
    </source>
</evidence>
<keyword evidence="11" id="KW-0150">Chloroplast</keyword>
<geneLocation type="chloroplast" evidence="11"/>
<keyword evidence="5" id="KW-0548">Nucleotidyltransferase</keyword>
<dbReference type="InterPro" id="IPR007081">
    <property type="entry name" value="RNA_pol_Rpb1_5"/>
</dbReference>